<dbReference type="Pfam" id="PF13103">
    <property type="entry name" value="TonB_2"/>
    <property type="match status" value="1"/>
</dbReference>
<keyword evidence="4" id="KW-1003">Cell membrane</keyword>
<name>A0ABV1SCV9_9RHOB</name>
<evidence type="ECO:0000256" key="3">
    <source>
        <dbReference type="ARBA" id="ARBA00022448"/>
    </source>
</evidence>
<evidence type="ECO:0000256" key="2">
    <source>
        <dbReference type="ARBA" id="ARBA00006555"/>
    </source>
</evidence>
<dbReference type="RefSeq" id="WP_350934783.1">
    <property type="nucleotide sequence ID" value="NZ_JAYWLC010000002.1"/>
</dbReference>
<keyword evidence="8" id="KW-1133">Transmembrane helix</keyword>
<dbReference type="InterPro" id="IPR037682">
    <property type="entry name" value="TonB_C"/>
</dbReference>
<keyword evidence="9" id="KW-0472">Membrane</keyword>
<feature type="compositionally biased region" description="Basic and acidic residues" evidence="10">
    <location>
        <begin position="102"/>
        <end position="116"/>
    </location>
</feature>
<dbReference type="SUPFAM" id="SSF74653">
    <property type="entry name" value="TolA/TonB C-terminal domain"/>
    <property type="match status" value="1"/>
</dbReference>
<evidence type="ECO:0000313" key="13">
    <source>
        <dbReference type="Proteomes" id="UP001438953"/>
    </source>
</evidence>
<comment type="subcellular location">
    <subcellularLocation>
        <location evidence="1">Cell inner membrane</location>
        <topology evidence="1">Single-pass membrane protein</topology>
        <orientation evidence="1">Periplasmic side</orientation>
    </subcellularLocation>
</comment>
<keyword evidence="5" id="KW-0997">Cell inner membrane</keyword>
<organism evidence="12 13">
    <name type="scientific">Thioclava kandeliae</name>
    <dbReference type="NCBI Taxonomy" id="3070818"/>
    <lineage>
        <taxon>Bacteria</taxon>
        <taxon>Pseudomonadati</taxon>
        <taxon>Pseudomonadota</taxon>
        <taxon>Alphaproteobacteria</taxon>
        <taxon>Rhodobacterales</taxon>
        <taxon>Paracoccaceae</taxon>
        <taxon>Thioclava</taxon>
    </lineage>
</organism>
<keyword evidence="3" id="KW-0813">Transport</keyword>
<dbReference type="NCBIfam" id="TIGR01352">
    <property type="entry name" value="tonB_Cterm"/>
    <property type="match status" value="1"/>
</dbReference>
<reference evidence="12 13" key="1">
    <citation type="submission" date="2024-06" db="EMBL/GenBank/DDBJ databases">
        <title>Thioclava kandeliae sp. nov. from a rhizosphere soil sample of Kandelia candel in a mangrove.</title>
        <authorList>
            <person name="Mu T."/>
        </authorList>
    </citation>
    <scope>NUCLEOTIDE SEQUENCE [LARGE SCALE GENOMIC DNA]</scope>
    <source>
        <strain evidence="12 13">CPCC 100088</strain>
    </source>
</reference>
<dbReference type="PANTHER" id="PTHR33446">
    <property type="entry name" value="PROTEIN TONB-RELATED"/>
    <property type="match status" value="1"/>
</dbReference>
<feature type="compositionally biased region" description="Basic and acidic residues" evidence="10">
    <location>
        <begin position="123"/>
        <end position="150"/>
    </location>
</feature>
<proteinExistence type="inferred from homology"/>
<keyword evidence="7" id="KW-0653">Protein transport</keyword>
<evidence type="ECO:0000256" key="6">
    <source>
        <dbReference type="ARBA" id="ARBA00022692"/>
    </source>
</evidence>
<dbReference type="EMBL" id="JAYWLC010000002">
    <property type="protein sequence ID" value="MER5170754.1"/>
    <property type="molecule type" value="Genomic_DNA"/>
</dbReference>
<feature type="region of interest" description="Disordered" evidence="10">
    <location>
        <begin position="71"/>
        <end position="190"/>
    </location>
</feature>
<comment type="caution">
    <text evidence="12">The sequence shown here is derived from an EMBL/GenBank/DDBJ whole genome shotgun (WGS) entry which is preliminary data.</text>
</comment>
<sequence>MTTMRIFELGSFAIVAAALHVLAFGLVSRDEGSMSAGAAGDAMVSLEAADAQVAAMVEQWENPQVPEPVMQLSSEPPVIQPPKIELPPSDLPMLTDAPPIPEVEKAEPEVPPEPERSALAPEATERPMARPERPAPKRQAKPEPARKSDRTSAAQAAQAASGSGNRGAAGENGQAKAATLSKAQADNLRGRWGAQIRQRIERRKRYPSAARGAQGQAVVRLTVSAAGQLVSVSLARSSGNAAIDQAAVTAVQRAGQFPAAPRGLGASSLSFSLPMSFARR</sequence>
<dbReference type="InterPro" id="IPR006260">
    <property type="entry name" value="TonB/TolA_C"/>
</dbReference>
<evidence type="ECO:0000256" key="10">
    <source>
        <dbReference type="SAM" id="MobiDB-lite"/>
    </source>
</evidence>
<feature type="compositionally biased region" description="Low complexity" evidence="10">
    <location>
        <begin position="153"/>
        <end position="173"/>
    </location>
</feature>
<evidence type="ECO:0000313" key="12">
    <source>
        <dbReference type="EMBL" id="MER5170754.1"/>
    </source>
</evidence>
<dbReference type="PROSITE" id="PS52015">
    <property type="entry name" value="TONB_CTD"/>
    <property type="match status" value="1"/>
</dbReference>
<feature type="domain" description="TonB C-terminal" evidence="11">
    <location>
        <begin position="191"/>
        <end position="280"/>
    </location>
</feature>
<evidence type="ECO:0000259" key="11">
    <source>
        <dbReference type="PROSITE" id="PS52015"/>
    </source>
</evidence>
<dbReference type="Proteomes" id="UP001438953">
    <property type="component" value="Unassembled WGS sequence"/>
</dbReference>
<evidence type="ECO:0000256" key="9">
    <source>
        <dbReference type="ARBA" id="ARBA00023136"/>
    </source>
</evidence>
<dbReference type="Gene3D" id="3.30.1150.10">
    <property type="match status" value="1"/>
</dbReference>
<evidence type="ECO:0000256" key="4">
    <source>
        <dbReference type="ARBA" id="ARBA00022475"/>
    </source>
</evidence>
<dbReference type="InterPro" id="IPR051045">
    <property type="entry name" value="TonB-dependent_transducer"/>
</dbReference>
<keyword evidence="6" id="KW-0812">Transmembrane</keyword>
<protein>
    <submittedName>
        <fullName evidence="12">TonB family protein</fullName>
    </submittedName>
</protein>
<keyword evidence="13" id="KW-1185">Reference proteome</keyword>
<evidence type="ECO:0000256" key="8">
    <source>
        <dbReference type="ARBA" id="ARBA00022989"/>
    </source>
</evidence>
<dbReference type="PANTHER" id="PTHR33446:SF2">
    <property type="entry name" value="PROTEIN TONB"/>
    <property type="match status" value="1"/>
</dbReference>
<accession>A0ABV1SCV9</accession>
<evidence type="ECO:0000256" key="5">
    <source>
        <dbReference type="ARBA" id="ARBA00022519"/>
    </source>
</evidence>
<comment type="similarity">
    <text evidence="2">Belongs to the TonB family.</text>
</comment>
<evidence type="ECO:0000256" key="7">
    <source>
        <dbReference type="ARBA" id="ARBA00022927"/>
    </source>
</evidence>
<gene>
    <name evidence="12" type="ORF">VSX56_03115</name>
</gene>
<evidence type="ECO:0000256" key="1">
    <source>
        <dbReference type="ARBA" id="ARBA00004383"/>
    </source>
</evidence>